<keyword evidence="3" id="KW-1185">Reference proteome</keyword>
<evidence type="ECO:0000313" key="3">
    <source>
        <dbReference type="Proteomes" id="UP000228945"/>
    </source>
</evidence>
<feature type="coiled-coil region" evidence="1">
    <location>
        <begin position="89"/>
        <end position="130"/>
    </location>
</feature>
<feature type="chain" id="PRO_5016471592" description="Cell division coordinator CpoB" evidence="1">
    <location>
        <begin position="25"/>
        <end position="284"/>
    </location>
</feature>
<organism evidence="2 3">
    <name type="scientific">Caulobacter mirabilis</name>
    <dbReference type="NCBI Taxonomy" id="69666"/>
    <lineage>
        <taxon>Bacteria</taxon>
        <taxon>Pseudomonadati</taxon>
        <taxon>Pseudomonadota</taxon>
        <taxon>Alphaproteobacteria</taxon>
        <taxon>Caulobacterales</taxon>
        <taxon>Caulobacteraceae</taxon>
        <taxon>Caulobacter</taxon>
    </lineage>
</organism>
<comment type="function">
    <text evidence="1">Mediates coordination of peptidoglycan synthesis and outer membrane constriction during cell division.</text>
</comment>
<feature type="signal peptide" evidence="1">
    <location>
        <begin position="1"/>
        <end position="24"/>
    </location>
</feature>
<dbReference type="Pfam" id="PF13174">
    <property type="entry name" value="TPR_6"/>
    <property type="match status" value="2"/>
</dbReference>
<comment type="subcellular location">
    <subcellularLocation>
        <location evidence="1">Periplasm</location>
    </subcellularLocation>
</comment>
<keyword evidence="1" id="KW-0732">Signal</keyword>
<dbReference type="EMBL" id="CP024201">
    <property type="protein sequence ID" value="ATQ41405.1"/>
    <property type="molecule type" value="Genomic_DNA"/>
</dbReference>
<dbReference type="InterPro" id="IPR019734">
    <property type="entry name" value="TPR_rpt"/>
</dbReference>
<dbReference type="KEGG" id="cmb:CSW64_02740"/>
<accession>A0A2D2ATW7</accession>
<proteinExistence type="inferred from homology"/>
<dbReference type="RefSeq" id="WP_099620661.1">
    <property type="nucleotide sequence ID" value="NZ_CP024201.1"/>
</dbReference>
<dbReference type="InterPro" id="IPR014162">
    <property type="entry name" value="CpoB_C"/>
</dbReference>
<dbReference type="OrthoDB" id="7185608at2"/>
<dbReference type="HAMAP" id="MF_02066">
    <property type="entry name" value="CpoB"/>
    <property type="match status" value="1"/>
</dbReference>
<protein>
    <recommendedName>
        <fullName evidence="1">Cell division coordinator CpoB</fullName>
    </recommendedName>
</protein>
<comment type="similarity">
    <text evidence="1">Belongs to the CpoB family.</text>
</comment>
<dbReference type="SUPFAM" id="SSF48452">
    <property type="entry name" value="TPR-like"/>
    <property type="match status" value="1"/>
</dbReference>
<sequence precursor="true">MTRKTLIASTLVLSIAAAAGAAWAQTPMPDPLDDRSVKRLEKMEKVVRELRSIVFQGRDSGKPVVVQPAETEAQMQALADRIGDLEGSLTRLNGQNETLTLELDQTQRALKDSQAANKALVDRLATLESRTGQLEAAAAAAVAPPIESTAPVAAAGDPAADFAKARQLMLDGDYDSAQVAFETYVKAYPDHAKTPEARYWLGKTLSVRGAHAEAAGAYIGAIRGWPKTSWAPDATLELSRSLIALKKPADACQTLDELAKRYPKAPPAVAGRAQAARTQAKCAA</sequence>
<name>A0A2D2ATW7_9CAUL</name>
<dbReference type="InterPro" id="IPR011990">
    <property type="entry name" value="TPR-like_helical_dom_sf"/>
</dbReference>
<dbReference type="Gene3D" id="1.25.40.10">
    <property type="entry name" value="Tetratricopeptide repeat domain"/>
    <property type="match status" value="1"/>
</dbReference>
<keyword evidence="1" id="KW-0131">Cell cycle</keyword>
<reference evidence="2 3" key="1">
    <citation type="submission" date="2017-10" db="EMBL/GenBank/DDBJ databases">
        <title>Genome sequence of Caulobacter mirabilis FWC38.</title>
        <authorList>
            <person name="Fiebig A."/>
            <person name="Crosson S."/>
        </authorList>
    </citation>
    <scope>NUCLEOTIDE SEQUENCE [LARGE SCALE GENOMIC DNA]</scope>
    <source>
        <strain evidence="2 3">FWC 38</strain>
    </source>
</reference>
<dbReference type="GO" id="GO:0043093">
    <property type="term" value="P:FtsZ-dependent cytokinesis"/>
    <property type="evidence" value="ECO:0007669"/>
    <property type="project" value="UniProtKB-UniRule"/>
</dbReference>
<dbReference type="AlphaFoldDB" id="A0A2D2ATW7"/>
<dbReference type="GO" id="GO:0030288">
    <property type="term" value="C:outer membrane-bounded periplasmic space"/>
    <property type="evidence" value="ECO:0007669"/>
    <property type="project" value="UniProtKB-UniRule"/>
</dbReference>
<dbReference type="InterPro" id="IPR034706">
    <property type="entry name" value="CpoB"/>
</dbReference>
<dbReference type="NCBIfam" id="TIGR02795">
    <property type="entry name" value="tol_pal_ybgF"/>
    <property type="match status" value="1"/>
</dbReference>
<keyword evidence="1" id="KW-0132">Cell division</keyword>
<gene>
    <name evidence="2" type="primary">ygbF</name>
    <name evidence="1" type="synonym">cpoB</name>
    <name evidence="2" type="ORF">CSW64_02740</name>
</gene>
<dbReference type="Proteomes" id="UP000228945">
    <property type="component" value="Chromosome"/>
</dbReference>
<keyword evidence="1" id="KW-0175">Coiled coil</keyword>
<keyword evidence="1" id="KW-0574">Periplasm</keyword>
<evidence type="ECO:0000313" key="2">
    <source>
        <dbReference type="EMBL" id="ATQ41405.1"/>
    </source>
</evidence>
<evidence type="ECO:0000256" key="1">
    <source>
        <dbReference type="HAMAP-Rule" id="MF_02066"/>
    </source>
</evidence>